<dbReference type="AlphaFoldDB" id="A0A3P3VTB6"/>
<feature type="domain" description="LysM" evidence="3">
    <location>
        <begin position="164"/>
        <end position="220"/>
    </location>
</feature>
<dbReference type="InterPro" id="IPR038440">
    <property type="entry name" value="FimV_C_sf"/>
</dbReference>
<dbReference type="PROSITE" id="PS51782">
    <property type="entry name" value="LYSM"/>
    <property type="match status" value="1"/>
</dbReference>
<feature type="compositionally biased region" description="Acidic residues" evidence="2">
    <location>
        <begin position="829"/>
        <end position="856"/>
    </location>
</feature>
<feature type="compositionally biased region" description="Acidic residues" evidence="2">
    <location>
        <begin position="505"/>
        <end position="518"/>
    </location>
</feature>
<dbReference type="Gene3D" id="1.20.58.2200">
    <property type="match status" value="1"/>
</dbReference>
<dbReference type="Pfam" id="PF14559">
    <property type="entry name" value="TPR_19"/>
    <property type="match status" value="1"/>
</dbReference>
<dbReference type="NCBIfam" id="TIGR03504">
    <property type="entry name" value="FimV_Cterm"/>
    <property type="match status" value="1"/>
</dbReference>
<dbReference type="Gene3D" id="1.25.40.10">
    <property type="entry name" value="Tetratricopeptide repeat domain"/>
    <property type="match status" value="1"/>
</dbReference>
<gene>
    <name evidence="4" type="ORF">D0544_07540</name>
</gene>
<dbReference type="NCBIfam" id="TIGR03505">
    <property type="entry name" value="FimV_core"/>
    <property type="match status" value="1"/>
</dbReference>
<evidence type="ECO:0000313" key="5">
    <source>
        <dbReference type="Proteomes" id="UP000280792"/>
    </source>
</evidence>
<evidence type="ECO:0000259" key="3">
    <source>
        <dbReference type="PROSITE" id="PS51782"/>
    </source>
</evidence>
<dbReference type="InterPro" id="IPR020012">
    <property type="entry name" value="LysM_FimV"/>
</dbReference>
<dbReference type="Pfam" id="PF25800">
    <property type="entry name" value="FimV_N"/>
    <property type="match status" value="1"/>
</dbReference>
<organism evidence="4 5">
    <name type="scientific">Aestuariirhabdus litorea</name>
    <dbReference type="NCBI Taxonomy" id="2528527"/>
    <lineage>
        <taxon>Bacteria</taxon>
        <taxon>Pseudomonadati</taxon>
        <taxon>Pseudomonadota</taxon>
        <taxon>Gammaproteobacteria</taxon>
        <taxon>Oceanospirillales</taxon>
        <taxon>Aestuariirhabdaceae</taxon>
        <taxon>Aestuariirhabdus</taxon>
    </lineage>
</organism>
<keyword evidence="1" id="KW-0175">Coiled coil</keyword>
<feature type="region of interest" description="Disordered" evidence="2">
    <location>
        <begin position="656"/>
        <end position="680"/>
    </location>
</feature>
<evidence type="ECO:0000256" key="1">
    <source>
        <dbReference type="SAM" id="Coils"/>
    </source>
</evidence>
<feature type="region of interest" description="Disordered" evidence="2">
    <location>
        <begin position="377"/>
        <end position="429"/>
    </location>
</feature>
<feature type="compositionally biased region" description="Low complexity" evidence="2">
    <location>
        <begin position="280"/>
        <end position="299"/>
    </location>
</feature>
<dbReference type="InterPro" id="IPR057840">
    <property type="entry name" value="FimV_N"/>
</dbReference>
<name>A0A3P3VTB6_9GAMM</name>
<feature type="compositionally biased region" description="Low complexity" evidence="2">
    <location>
        <begin position="387"/>
        <end position="401"/>
    </location>
</feature>
<evidence type="ECO:0000256" key="2">
    <source>
        <dbReference type="SAM" id="MobiDB-lite"/>
    </source>
</evidence>
<dbReference type="InterPro" id="IPR020011">
    <property type="entry name" value="FimV_C"/>
</dbReference>
<feature type="coiled-coil region" evidence="1">
    <location>
        <begin position="300"/>
        <end position="358"/>
    </location>
</feature>
<feature type="region of interest" description="Disordered" evidence="2">
    <location>
        <begin position="111"/>
        <end position="170"/>
    </location>
</feature>
<dbReference type="Proteomes" id="UP000280792">
    <property type="component" value="Unassembled WGS sequence"/>
</dbReference>
<keyword evidence="5" id="KW-1185">Reference proteome</keyword>
<dbReference type="Gene3D" id="3.10.350.10">
    <property type="entry name" value="LysM domain"/>
    <property type="match status" value="1"/>
</dbReference>
<feature type="region of interest" description="Disordered" evidence="2">
    <location>
        <begin position="262"/>
        <end position="299"/>
    </location>
</feature>
<feature type="region of interest" description="Disordered" evidence="2">
    <location>
        <begin position="943"/>
        <end position="980"/>
    </location>
</feature>
<feature type="region of interest" description="Disordered" evidence="2">
    <location>
        <begin position="493"/>
        <end position="526"/>
    </location>
</feature>
<reference evidence="4 5" key="2">
    <citation type="submission" date="2018-12" db="EMBL/GenBank/DDBJ databases">
        <title>Simiduia agarivorans gen. nov., sp. nov., a marine, agarolytic bacterium isolated from shallow coastal water from Keelung, Taiwan.</title>
        <authorList>
            <person name="Shieh W.Y."/>
        </authorList>
    </citation>
    <scope>NUCLEOTIDE SEQUENCE [LARGE SCALE GENOMIC DNA]</scope>
    <source>
        <strain evidence="4 5">GTF-13</strain>
    </source>
</reference>
<sequence length="1074" mass="115741">MGEINLRSALNQPLNAEIELIELKGLGQNEVLPSLASREDFTLAGVERDFFLTDLKFATVVRPNGTAYVQVTSRKPVREPYLNFLVELHWPNGRLLREYTLLLDPPTFTEEVPAPVAPPAAEKVEPVASSRPVAPVAPAKPRAEAPAPTPAPQPRVERAEVGGGTYTTSSNDTLWEIATRHRPSSDVSVQQTMMAIQQVNPDAFINQNINLLKKGQVLRLPTREETLQLTQRQAIAEVSLQNQQWRDQRNLGAAPLDAARRDAVEEPAGPTSSEGTLRLASASETGTTTSGSDNGSSTSAADLEALQNELAINQEKLEKAVRESGEVSSQLAELEGQVETLQRLLSLKDEQLAALQAQLAAKGEAPAEVDYNYAEEKPAPEADGGQVVAEESAEAPAVMPAKPEPAAQPKPEPKPEAAKPAPVKPAPAPVVEEPSLLDEILQNPIYMAAGGGVLVLLLALLLLSRRRSGATEPESDFEPGDELVDEEPKAAFEADLPQDEVGPAEQDDELSLEGEGEEVAERTTAQTSDAIGEADIYIAYGRYNQAVDLLTNAIEQEPGRADLRVKLLEAYAEMKDAESFVKQENELSALGDSIAMQEAESLKAKFPAGALAAVGAVAASAMSELDVDDLDEALSMDELGSADEAVEFSLDDLELDAPADTDSSGVEDAEVENRSDDDDFMNLAGDADASEALEFDLDEGSLELAEDLVDSGDDLDADLDQALGSDLDVELDELDEVDDTEFELDDDLSLDSELEDELQQAAMDSAAEPAGELELDAELDDVELEDFGFDMEEDSTEGSELELDDEFDLSLDDEADQEVSGEAEVSLESSDEEGLPDIEFDLGSDDLESELDESESIELASNELDLDEVEAEAELDDIEFDLGEVSLEEAAEEQASESAETAADLDDSAMAELDADLEGFDLAEELPEELEEPEVVNEFELDDLAEDEVNPEAEVSESVEADDLLADSEATDSEPEPEVDEFDRLAQDLSADPDMAALDAATESLASEFDVEDDSMDDEFDFLSGTNETATKLDLARAYVDMGDVEGARDILEEVLKEGDEAQLKEAQELLDKI</sequence>
<dbReference type="InterPro" id="IPR011990">
    <property type="entry name" value="TPR-like_helical_dom_sf"/>
</dbReference>
<dbReference type="CDD" id="cd00118">
    <property type="entry name" value="LysM"/>
    <property type="match status" value="1"/>
</dbReference>
<dbReference type="InterPro" id="IPR018392">
    <property type="entry name" value="LysM"/>
</dbReference>
<comment type="caution">
    <text evidence="4">The sequence shown here is derived from an EMBL/GenBank/DDBJ whole genome shotgun (WGS) entry which is preliminary data.</text>
</comment>
<evidence type="ECO:0000313" key="4">
    <source>
        <dbReference type="EMBL" id="RRJ84926.1"/>
    </source>
</evidence>
<dbReference type="SUPFAM" id="SSF48452">
    <property type="entry name" value="TPR-like"/>
    <property type="match status" value="1"/>
</dbReference>
<accession>A0A3P3VTB6</accession>
<dbReference type="InterPro" id="IPR036779">
    <property type="entry name" value="LysM_dom_sf"/>
</dbReference>
<proteinExistence type="predicted"/>
<reference evidence="4 5" key="1">
    <citation type="submission" date="2018-08" db="EMBL/GenBank/DDBJ databases">
        <authorList>
            <person name="Khan S.A."/>
        </authorList>
    </citation>
    <scope>NUCLEOTIDE SEQUENCE [LARGE SCALE GENOMIC DNA]</scope>
    <source>
        <strain evidence="4 5">GTF-13</strain>
    </source>
</reference>
<feature type="compositionally biased region" description="Low complexity" evidence="2">
    <location>
        <begin position="126"/>
        <end position="146"/>
    </location>
</feature>
<protein>
    <submittedName>
        <fullName evidence="4">Peptigoglycan-binding protein LysM</fullName>
    </submittedName>
</protein>
<feature type="region of interest" description="Disordered" evidence="2">
    <location>
        <begin position="786"/>
        <end position="864"/>
    </location>
</feature>
<dbReference type="SMART" id="SM00257">
    <property type="entry name" value="LysM"/>
    <property type="match status" value="1"/>
</dbReference>
<feature type="compositionally biased region" description="Acidic residues" evidence="2">
    <location>
        <begin position="786"/>
        <end position="821"/>
    </location>
</feature>
<dbReference type="EMBL" id="QWEZ01000001">
    <property type="protein sequence ID" value="RRJ84926.1"/>
    <property type="molecule type" value="Genomic_DNA"/>
</dbReference>